<name>A0A1I4BL89_9RHOB</name>
<dbReference type="Gene3D" id="3.40.50.12500">
    <property type="match status" value="1"/>
</dbReference>
<dbReference type="STRING" id="195913.SAMN04488004_10111"/>
<dbReference type="InterPro" id="IPR053714">
    <property type="entry name" value="Iso_Racemase_Enz_sf"/>
</dbReference>
<dbReference type="OrthoDB" id="9816064at2"/>
<reference evidence="1 2" key="1">
    <citation type="submission" date="2016-10" db="EMBL/GenBank/DDBJ databases">
        <authorList>
            <person name="de Groot N.N."/>
        </authorList>
    </citation>
    <scope>NUCLEOTIDE SEQUENCE [LARGE SCALE GENOMIC DNA]</scope>
    <source>
        <strain evidence="1 2">DSM 16199</strain>
    </source>
</reference>
<dbReference type="PANTHER" id="PTHR40267">
    <property type="entry name" value="BLR3294 PROTEIN"/>
    <property type="match status" value="1"/>
</dbReference>
<keyword evidence="2" id="KW-1185">Reference proteome</keyword>
<sequence>MKQINFDLTGPIGSKATFGLIVLQADETLEQDFRRLFPDRDIAIHISRIPSGDALTTDTIAAMKADLPRAAKLFPRAALFDVVGYGCTSGTTLIGAAAVADMVRQGVVAPVVTDPLTAALAALKALGVLRIGLVTPYVATVAGPVRDAFGTAGFTVVDTVTFGEEEEAKVARIAPASIMAAARAASIGAEAIFLSCTNLRTLDIIAPLESELGIPVLSSNQVLAWHMAQAAGAPLAADAPGRLFEVSARK</sequence>
<protein>
    <submittedName>
        <fullName evidence="1">Maleate isomerase</fullName>
    </submittedName>
</protein>
<dbReference type="PANTHER" id="PTHR40267:SF1">
    <property type="entry name" value="BLR3294 PROTEIN"/>
    <property type="match status" value="1"/>
</dbReference>
<accession>A0A1I4BL89</accession>
<dbReference type="PIRSF" id="PIRSF015736">
    <property type="entry name" value="MI"/>
    <property type="match status" value="1"/>
</dbReference>
<dbReference type="GO" id="GO:0016853">
    <property type="term" value="F:isomerase activity"/>
    <property type="evidence" value="ECO:0007669"/>
    <property type="project" value="UniProtKB-KW"/>
</dbReference>
<evidence type="ECO:0000313" key="2">
    <source>
        <dbReference type="Proteomes" id="UP000199550"/>
    </source>
</evidence>
<organism evidence="1 2">
    <name type="scientific">Loktanella salsilacus</name>
    <dbReference type="NCBI Taxonomy" id="195913"/>
    <lineage>
        <taxon>Bacteria</taxon>
        <taxon>Pseudomonadati</taxon>
        <taxon>Pseudomonadota</taxon>
        <taxon>Alphaproteobacteria</taxon>
        <taxon>Rhodobacterales</taxon>
        <taxon>Roseobacteraceae</taxon>
        <taxon>Loktanella</taxon>
    </lineage>
</organism>
<keyword evidence="1" id="KW-0413">Isomerase</keyword>
<proteinExistence type="predicted"/>
<evidence type="ECO:0000313" key="1">
    <source>
        <dbReference type="EMBL" id="SFK69313.1"/>
    </source>
</evidence>
<dbReference type="Proteomes" id="UP000199550">
    <property type="component" value="Unassembled WGS sequence"/>
</dbReference>
<gene>
    <name evidence="1" type="ORF">SAMN04488004_10111</name>
</gene>
<dbReference type="AlphaFoldDB" id="A0A1I4BL89"/>
<dbReference type="InterPro" id="IPR026286">
    <property type="entry name" value="MaiA/AMDase"/>
</dbReference>
<dbReference type="RefSeq" id="WP_090183854.1">
    <property type="nucleotide sequence ID" value="NZ_FOTF01000001.1"/>
</dbReference>
<dbReference type="Pfam" id="PF17645">
    <property type="entry name" value="Amdase"/>
    <property type="match status" value="1"/>
</dbReference>
<dbReference type="EMBL" id="FOTF01000001">
    <property type="protein sequence ID" value="SFK69313.1"/>
    <property type="molecule type" value="Genomic_DNA"/>
</dbReference>